<dbReference type="STRING" id="1406858.GCA_000710895_03737"/>
<evidence type="ECO:0000313" key="12">
    <source>
        <dbReference type="Proteomes" id="UP000255467"/>
    </source>
</evidence>
<evidence type="ECO:0000256" key="3">
    <source>
        <dbReference type="ARBA" id="ARBA00022618"/>
    </source>
</evidence>
<evidence type="ECO:0000256" key="1">
    <source>
        <dbReference type="ARBA" id="ARBA00004370"/>
    </source>
</evidence>
<dbReference type="Proteomes" id="UP000255467">
    <property type="component" value="Unassembled WGS sequence"/>
</dbReference>
<evidence type="ECO:0000256" key="4">
    <source>
        <dbReference type="ARBA" id="ARBA00022692"/>
    </source>
</evidence>
<feature type="transmembrane region" description="Helical" evidence="9">
    <location>
        <begin position="55"/>
        <end position="73"/>
    </location>
</feature>
<reference evidence="11 12" key="1">
    <citation type="submission" date="2018-06" db="EMBL/GenBank/DDBJ databases">
        <authorList>
            <consortium name="Pathogen Informatics"/>
            <person name="Doyle S."/>
        </authorList>
    </citation>
    <scope>NUCLEOTIDE SEQUENCE [LARGE SCALE GENOMIC DNA]</scope>
    <source>
        <strain evidence="11 12">NCTC1934</strain>
    </source>
</reference>
<dbReference type="RefSeq" id="WP_085996384.1">
    <property type="nucleotide sequence ID" value="NZ_UGRY01000004.1"/>
</dbReference>
<dbReference type="PANTHER" id="PTHR37820">
    <property type="entry name" value="CELL DIVISION PROTEIN DIVIB"/>
    <property type="match status" value="1"/>
</dbReference>
<evidence type="ECO:0000259" key="10">
    <source>
        <dbReference type="PROSITE" id="PS51779"/>
    </source>
</evidence>
<evidence type="ECO:0000256" key="2">
    <source>
        <dbReference type="ARBA" id="ARBA00022475"/>
    </source>
</evidence>
<evidence type="ECO:0000256" key="7">
    <source>
        <dbReference type="ARBA" id="ARBA00023306"/>
    </source>
</evidence>
<dbReference type="Pfam" id="PF08478">
    <property type="entry name" value="POTRA_1"/>
    <property type="match status" value="1"/>
</dbReference>
<accession>A0A379JI16</accession>
<keyword evidence="3 11" id="KW-0132">Cell division</keyword>
<dbReference type="AlphaFoldDB" id="A0A379JI16"/>
<dbReference type="Gene3D" id="3.10.20.310">
    <property type="entry name" value="membrane protein fhac"/>
    <property type="match status" value="1"/>
</dbReference>
<feature type="compositionally biased region" description="Acidic residues" evidence="8">
    <location>
        <begin position="9"/>
        <end position="21"/>
    </location>
</feature>
<protein>
    <submittedName>
        <fullName evidence="11">Cell division protein FtsQ</fullName>
    </submittedName>
</protein>
<evidence type="ECO:0000256" key="9">
    <source>
        <dbReference type="SAM" id="Phobius"/>
    </source>
</evidence>
<keyword evidence="12" id="KW-1185">Reference proteome</keyword>
<organism evidence="11 12">
    <name type="scientific">Nocardia otitidiscaviarum</name>
    <dbReference type="NCBI Taxonomy" id="1823"/>
    <lineage>
        <taxon>Bacteria</taxon>
        <taxon>Bacillati</taxon>
        <taxon>Actinomycetota</taxon>
        <taxon>Actinomycetes</taxon>
        <taxon>Mycobacteriales</taxon>
        <taxon>Nocardiaceae</taxon>
        <taxon>Nocardia</taxon>
    </lineage>
</organism>
<feature type="region of interest" description="Disordered" evidence="8">
    <location>
        <begin position="1"/>
        <end position="26"/>
    </location>
</feature>
<evidence type="ECO:0000256" key="5">
    <source>
        <dbReference type="ARBA" id="ARBA00022989"/>
    </source>
</evidence>
<dbReference type="OrthoDB" id="9790760at2"/>
<evidence type="ECO:0000313" key="11">
    <source>
        <dbReference type="EMBL" id="SUD48115.1"/>
    </source>
</evidence>
<proteinExistence type="predicted"/>
<dbReference type="InterPro" id="IPR013685">
    <property type="entry name" value="POTRA_FtsQ_type"/>
</dbReference>
<comment type="subcellular location">
    <subcellularLocation>
        <location evidence="1">Membrane</location>
    </subcellularLocation>
</comment>
<name>A0A379JI16_9NOCA</name>
<dbReference type="GO" id="GO:0051301">
    <property type="term" value="P:cell division"/>
    <property type="evidence" value="ECO:0007669"/>
    <property type="project" value="UniProtKB-KW"/>
</dbReference>
<dbReference type="PROSITE" id="PS51779">
    <property type="entry name" value="POTRA"/>
    <property type="match status" value="1"/>
</dbReference>
<keyword evidence="7" id="KW-0131">Cell cycle</keyword>
<evidence type="ECO:0000256" key="8">
    <source>
        <dbReference type="SAM" id="MobiDB-lite"/>
    </source>
</evidence>
<gene>
    <name evidence="11" type="ORF">NCTC1934_05443</name>
</gene>
<keyword evidence="5 9" id="KW-1133">Transmembrane helix</keyword>
<keyword evidence="6 9" id="KW-0472">Membrane</keyword>
<dbReference type="EMBL" id="UGRY01000004">
    <property type="protein sequence ID" value="SUD48115.1"/>
    <property type="molecule type" value="Genomic_DNA"/>
</dbReference>
<keyword evidence="4 9" id="KW-0812">Transmembrane</keyword>
<sequence>MRRGGVDAETADPVDDSVDPDETGRRDDAARWARLRRGRREPWWIRVRESRRARIGVAAGVVVALALGLVAYFSPLLAVRTVRVDGLSVVTEAQVLDALAMPEGRSMLRIDTTELAQRVARLPKVHSVRVQRVFPSSVRVTVVERTPVLFFEAPDGAHLIDSESVEFAIEPAPIGVPKLVTETPGGNDPATRAAVTVINAVPVSLRLEVGEIVARSVSDIQLELRDGRRVLWGGAGDSERKAAVVIPLLTRDGEVFDISSPNLVTVK</sequence>
<feature type="domain" description="POTRA" evidence="10">
    <location>
        <begin position="77"/>
        <end position="145"/>
    </location>
</feature>
<dbReference type="InterPro" id="IPR034746">
    <property type="entry name" value="POTRA"/>
</dbReference>
<dbReference type="PANTHER" id="PTHR37820:SF1">
    <property type="entry name" value="CELL DIVISION PROTEIN FTSQ"/>
    <property type="match status" value="1"/>
</dbReference>
<dbReference type="GO" id="GO:0005886">
    <property type="term" value="C:plasma membrane"/>
    <property type="evidence" value="ECO:0007669"/>
    <property type="project" value="TreeGrafter"/>
</dbReference>
<evidence type="ECO:0000256" key="6">
    <source>
        <dbReference type="ARBA" id="ARBA00023136"/>
    </source>
</evidence>
<keyword evidence="2" id="KW-1003">Cell membrane</keyword>
<dbReference type="InterPro" id="IPR050487">
    <property type="entry name" value="FtsQ_DivIB"/>
</dbReference>